<evidence type="ECO:0000313" key="1">
    <source>
        <dbReference type="EMBL" id="QHT38628.1"/>
    </source>
</evidence>
<dbReference type="PROSITE" id="PS50096">
    <property type="entry name" value="IQ"/>
    <property type="match status" value="1"/>
</dbReference>
<proteinExistence type="predicted"/>
<sequence length="403" mass="46573">MDDDSNNTPINIITTNLSSDSLLSLHSLPPSPTPASLASTPSHARKRALPPAIKHYPTYLDSSYLDYLNNTAAIDFKGLNVKTKCPDDKFVVPDISDYRMLLSYKYKKDQLKTIAKKYKLRVSGTNKELLSRVYTHLKLSNDAICIQKMFRGHLQRFSNQLRGPAFLNREKCTNSSDFLTMENVKDIPYLQFISYQDDDGFVYGFDILSLHNLKTNTSGNSVVENPYTRSTIRKEVFDRMKRLIKLMQRIYKVSLDVKIEKDPEEALSLTERIERLFMEIDSHGHYSCSSWFTSLDKRNLIRYVSELADIWYYRASLTPETRFMICPHDPFRHLNIFIAMLMAEQNMEVIRDRVLGIMEAMVKSGSTEQNRALGVLYVLQTFTLVNINARESMPWLYEAVAYV</sequence>
<protein>
    <recommendedName>
        <fullName evidence="2">SAP domain-containing protein</fullName>
    </recommendedName>
</protein>
<name>A0A6C0FAB9_9ZZZZ</name>
<accession>A0A6C0FAB9</accession>
<organism evidence="1">
    <name type="scientific">viral metagenome</name>
    <dbReference type="NCBI Taxonomy" id="1070528"/>
    <lineage>
        <taxon>unclassified sequences</taxon>
        <taxon>metagenomes</taxon>
        <taxon>organismal metagenomes</taxon>
    </lineage>
</organism>
<evidence type="ECO:0008006" key="2">
    <source>
        <dbReference type="Google" id="ProtNLM"/>
    </source>
</evidence>
<reference evidence="1" key="1">
    <citation type="journal article" date="2020" name="Nature">
        <title>Giant virus diversity and host interactions through global metagenomics.</title>
        <authorList>
            <person name="Schulz F."/>
            <person name="Roux S."/>
            <person name="Paez-Espino D."/>
            <person name="Jungbluth S."/>
            <person name="Walsh D.A."/>
            <person name="Denef V.J."/>
            <person name="McMahon K.D."/>
            <person name="Konstantinidis K.T."/>
            <person name="Eloe-Fadrosh E.A."/>
            <person name="Kyrpides N.C."/>
            <person name="Woyke T."/>
        </authorList>
    </citation>
    <scope>NUCLEOTIDE SEQUENCE</scope>
    <source>
        <strain evidence="1">GVMAG-S-ERX556106-38</strain>
    </source>
</reference>
<dbReference type="AlphaFoldDB" id="A0A6C0FAB9"/>
<dbReference type="EMBL" id="MN738832">
    <property type="protein sequence ID" value="QHT38628.1"/>
    <property type="molecule type" value="Genomic_DNA"/>
</dbReference>